<sequence>MCGCRCHAAMVPRAAKPARENAPAGSSVRTYVMSSVVPSGAAWRTPRLAVTANVCSCGRLEHR</sequence>
<organism evidence="1 2">
    <name type="scientific">Actinomyces naeslundii (strain ATCC 12104 / DSM 43013 / CCUG 2238 / JCM 8349 / NCTC 10301 / Howell 279)</name>
    <dbReference type="NCBI Taxonomy" id="1115803"/>
    <lineage>
        <taxon>Bacteria</taxon>
        <taxon>Bacillati</taxon>
        <taxon>Actinomycetota</taxon>
        <taxon>Actinomycetes</taxon>
        <taxon>Actinomycetales</taxon>
        <taxon>Actinomycetaceae</taxon>
        <taxon>Actinomyces</taxon>
    </lineage>
</organism>
<name>J3JKT0_ACTNH</name>
<comment type="caution">
    <text evidence="1">The sequence shown here is derived from an EMBL/GenBank/DDBJ whole genome shotgun (WGS) entry which is preliminary data.</text>
</comment>
<dbReference type="AlphaFoldDB" id="J3JKT0"/>
<protein>
    <submittedName>
        <fullName evidence="1">Uncharacterized protein</fullName>
    </submittedName>
</protein>
<reference evidence="1 2" key="1">
    <citation type="submission" date="2012-07" db="EMBL/GenBank/DDBJ databases">
        <authorList>
            <person name="Durkin A.S."/>
            <person name="McCorrison J."/>
            <person name="Torralba M."/>
            <person name="Gillis M."/>
            <person name="Methe B."/>
            <person name="Sutton G."/>
            <person name="Nelson K.E."/>
        </authorList>
    </citation>
    <scope>NUCLEOTIDE SEQUENCE [LARGE SCALE GENOMIC DNA]</scope>
    <source>
        <strain evidence="2">ATCC 12104 / DSM 43013 / CCUG 2238 / JCM 8349 / NCTC 10301 / Howell 279</strain>
    </source>
</reference>
<evidence type="ECO:0000313" key="2">
    <source>
        <dbReference type="Proteomes" id="UP000007814"/>
    </source>
</evidence>
<accession>J3JKT0</accession>
<evidence type="ECO:0000313" key="1">
    <source>
        <dbReference type="EMBL" id="EJN85586.1"/>
    </source>
</evidence>
<dbReference type="Proteomes" id="UP000007814">
    <property type="component" value="Unassembled WGS sequence"/>
</dbReference>
<gene>
    <name evidence="1" type="ORF">HMPREF1129_0199</name>
</gene>
<proteinExistence type="predicted"/>
<dbReference type="EMBL" id="ALJK01000054">
    <property type="protein sequence ID" value="EJN85586.1"/>
    <property type="molecule type" value="Genomic_DNA"/>
</dbReference>
<dbReference type="PATRIC" id="fig|1115803.3.peg.669"/>